<dbReference type="Proteomes" id="UP001056978">
    <property type="component" value="Chromosome 13"/>
</dbReference>
<organism evidence="1 2">
    <name type="scientific">Plasmodium brasilianum</name>
    <dbReference type="NCBI Taxonomy" id="5824"/>
    <lineage>
        <taxon>Eukaryota</taxon>
        <taxon>Sar</taxon>
        <taxon>Alveolata</taxon>
        <taxon>Apicomplexa</taxon>
        <taxon>Aconoidasida</taxon>
        <taxon>Haemosporida</taxon>
        <taxon>Plasmodiidae</taxon>
        <taxon>Plasmodium</taxon>
        <taxon>Plasmodium (Plasmodium)</taxon>
    </lineage>
</organism>
<evidence type="ECO:0000313" key="1">
    <source>
        <dbReference type="EMBL" id="KAI4835991.1"/>
    </source>
</evidence>
<gene>
    <name evidence="1" type="ORF">MKS88_005210</name>
</gene>
<dbReference type="EMBL" id="CM043781">
    <property type="protein sequence ID" value="KAI4835991.1"/>
    <property type="molecule type" value="Genomic_DNA"/>
</dbReference>
<reference evidence="1" key="1">
    <citation type="submission" date="2022-06" db="EMBL/GenBank/DDBJ databases">
        <title>The First Complete Genome of the Simian Malaria Parasite Plasmodium brasilianum.</title>
        <authorList>
            <person name="Bajic M."/>
            <person name="Ravishankar S."/>
        </authorList>
    </citation>
    <scope>NUCLEOTIDE SEQUENCE</scope>
    <source>
        <strain evidence="1">Bolivian I</strain>
    </source>
</reference>
<accession>A0ACB9Y616</accession>
<proteinExistence type="predicted"/>
<comment type="caution">
    <text evidence="1">The sequence shown here is derived from an EMBL/GenBank/DDBJ whole genome shotgun (WGS) entry which is preliminary data.</text>
</comment>
<sequence>MEDKISCYLLKPIFLSFNSNTSFLHIYVMKIISMNKLNKSGDDKYNCGRKLYRRTYRLIIKYEKNYSSSSACDYWSCIDNSLFIKKFRFLDIFVFIKNLYNNIGSSNFIIVQFPSFISFYLYVKESCNEF</sequence>
<name>A0ACB9Y616_PLABR</name>
<protein>
    <submittedName>
        <fullName evidence="1">Uncharacterized protein</fullName>
    </submittedName>
</protein>
<keyword evidence="2" id="KW-1185">Reference proteome</keyword>
<evidence type="ECO:0000313" key="2">
    <source>
        <dbReference type="Proteomes" id="UP001056978"/>
    </source>
</evidence>